<name>A0A2Z4JF26_9ACTN</name>
<accession>A0A2Z4JF26</accession>
<protein>
    <submittedName>
        <fullName evidence="2">Uncharacterized protein</fullName>
    </submittedName>
</protein>
<keyword evidence="3" id="KW-1185">Reference proteome</keyword>
<dbReference type="AlphaFoldDB" id="A0A2Z4JF26"/>
<reference evidence="3" key="1">
    <citation type="submission" date="2018-06" db="EMBL/GenBank/DDBJ databases">
        <authorList>
            <person name="Li K."/>
        </authorList>
    </citation>
    <scope>NUCLEOTIDE SEQUENCE [LARGE SCALE GENOMIC DNA]</scope>
    <source>
        <strain evidence="3">ZFG47</strain>
        <plasmid evidence="3">unnamed1</plasmid>
    </source>
</reference>
<feature type="region of interest" description="Disordered" evidence="1">
    <location>
        <begin position="1"/>
        <end position="29"/>
    </location>
</feature>
<dbReference type="KEGG" id="scad:DN051_44510"/>
<organism evidence="2 3">
    <name type="scientific">Streptomyces cadmiisoli</name>
    <dbReference type="NCBI Taxonomy" id="2184053"/>
    <lineage>
        <taxon>Bacteria</taxon>
        <taxon>Bacillati</taxon>
        <taxon>Actinomycetota</taxon>
        <taxon>Actinomycetes</taxon>
        <taxon>Kitasatosporales</taxon>
        <taxon>Streptomycetaceae</taxon>
        <taxon>Streptomyces</taxon>
        <taxon>Streptomyces aurantiacus group</taxon>
    </lineage>
</organism>
<proteinExistence type="predicted"/>
<dbReference type="Proteomes" id="UP000249616">
    <property type="component" value="Plasmid unnamed1"/>
</dbReference>
<dbReference type="EMBL" id="CP030074">
    <property type="protein sequence ID" value="AWW43570.1"/>
    <property type="molecule type" value="Genomic_DNA"/>
</dbReference>
<evidence type="ECO:0000313" key="2">
    <source>
        <dbReference type="EMBL" id="AWW43570.1"/>
    </source>
</evidence>
<keyword evidence="2" id="KW-0614">Plasmid</keyword>
<evidence type="ECO:0000256" key="1">
    <source>
        <dbReference type="SAM" id="MobiDB-lite"/>
    </source>
</evidence>
<gene>
    <name evidence="2" type="ORF">DN051_44510</name>
</gene>
<evidence type="ECO:0000313" key="3">
    <source>
        <dbReference type="Proteomes" id="UP000249616"/>
    </source>
</evidence>
<sequence>MGAAMSEHTASRETTGSEADTVAGENRPTDADTRLDQLLAAADEELSQCLDDVLDLTGGLQQLASLPACPAPSRLADGLAGDALHRSSLRVTGRLGERTHVDGNQRLQEALDLLQHTSDEFHGLVSMTDDGPSSLETARSKLTHAQLVISRLITTAQGRTLTRTQNTAAFNEIHDCVNTAWTTVAQTLESPAADLHAVLLDDALDTLDSATQRLTQAHRILDHLLDQIEENLDQPLPA</sequence>
<geneLocation type="plasmid" evidence="2 3">
    <name>unnamed1</name>
</geneLocation>